<feature type="signal peptide" evidence="11">
    <location>
        <begin position="1"/>
        <end position="20"/>
    </location>
</feature>
<dbReference type="CDD" id="cd00342">
    <property type="entry name" value="gram_neg_porins"/>
    <property type="match status" value="1"/>
</dbReference>
<evidence type="ECO:0000256" key="2">
    <source>
        <dbReference type="ARBA" id="ARBA00011233"/>
    </source>
</evidence>
<evidence type="ECO:0000313" key="14">
    <source>
        <dbReference type="Proteomes" id="UP000442109"/>
    </source>
</evidence>
<keyword evidence="7" id="KW-0406">Ion transport</keyword>
<evidence type="ECO:0000313" key="13">
    <source>
        <dbReference type="EMBL" id="MUG32204.1"/>
    </source>
</evidence>
<comment type="caution">
    <text evidence="13">The sequence shown here is derived from an EMBL/GenBank/DDBJ whole genome shotgun (WGS) entry which is preliminary data.</text>
</comment>
<reference evidence="13 14" key="1">
    <citation type="journal article" date="2019" name="PLoS ONE">
        <title>Pup mortality in New Zealand sea lions (Phocarctos hookeri) at Enderby Island, Auckland Islands, 2013-18.</title>
        <authorList>
            <person name="Michael S.A."/>
            <person name="Hayman D.T.S."/>
            <person name="Gray R."/>
            <person name="Zhang J."/>
            <person name="Rogers L."/>
            <person name="Roe W.D."/>
        </authorList>
    </citation>
    <scope>NUCLEOTIDE SEQUENCE [LARGE SCALE GENOMIC DNA]</scope>
    <source>
        <strain evidence="13 14">SM868</strain>
    </source>
</reference>
<comment type="subcellular location">
    <subcellularLocation>
        <location evidence="1">Cell outer membrane</location>
        <topology evidence="1">Multi-pass membrane protein</topology>
    </subcellularLocation>
</comment>
<dbReference type="GO" id="GO:0046930">
    <property type="term" value="C:pore complex"/>
    <property type="evidence" value="ECO:0007669"/>
    <property type="project" value="UniProtKB-KW"/>
</dbReference>
<dbReference type="Pfam" id="PF13609">
    <property type="entry name" value="Porin_4"/>
    <property type="match status" value="1"/>
</dbReference>
<accession>A0A844M0A2</accession>
<keyword evidence="10" id="KW-0998">Cell outer membrane</keyword>
<dbReference type="OrthoDB" id="8957883at2"/>
<keyword evidence="5" id="KW-0812">Transmembrane</keyword>
<evidence type="ECO:0000256" key="9">
    <source>
        <dbReference type="ARBA" id="ARBA00023136"/>
    </source>
</evidence>
<dbReference type="SUPFAM" id="SSF56935">
    <property type="entry name" value="Porins"/>
    <property type="match status" value="1"/>
</dbReference>
<protein>
    <submittedName>
        <fullName evidence="13">Porin</fullName>
    </submittedName>
</protein>
<dbReference type="RefSeq" id="WP_155587050.1">
    <property type="nucleotide sequence ID" value="NZ_WFKQ01000003.1"/>
</dbReference>
<dbReference type="PANTHER" id="PTHR34501:SF9">
    <property type="entry name" value="MAJOR OUTER MEMBRANE PROTEIN P.IA"/>
    <property type="match status" value="1"/>
</dbReference>
<sequence length="386" mass="41608">MKKLLLASAVAALSVSAANAAPTVYGKAFLTADYVNAEIDYPSNLNNLDREDDRYRKDVDEDTVEINSVGSKIGLKGSEPLSANTDVIYQLEYGIGVDGEQNTFKSRDTYLGLKNKDFGEFRVGRNFSVIDYVNNIYRTQGYFDNIGASTLRSSTEEKADDALIKALTLSDGSRINNSIVWIAPKYNNLPLELALMYGADEGFGSNDSGYGASLFYDAGNGITAGIAYDKDMSLSVDGDRWATNAAGDYILNNEDKPFKITAGGDLVRATASVDLAKFNSVPVTLGALYQEADYDFSGSKKEKGMIVSAQWALSNFAHPAAAYIQYDKTDNVGGIPDLDSDQVVVGGKYFYRNNIIAHAYAGVNSADRGATDAEVVAVGGGLEYLF</sequence>
<keyword evidence="9" id="KW-0472">Membrane</keyword>
<dbReference type="AlphaFoldDB" id="A0A844M0A2"/>
<evidence type="ECO:0000256" key="10">
    <source>
        <dbReference type="ARBA" id="ARBA00023237"/>
    </source>
</evidence>
<keyword evidence="8" id="KW-0626">Porin</keyword>
<gene>
    <name evidence="13" type="ORF">GB996_05295</name>
</gene>
<evidence type="ECO:0000256" key="4">
    <source>
        <dbReference type="ARBA" id="ARBA00022452"/>
    </source>
</evidence>
<dbReference type="InterPro" id="IPR023614">
    <property type="entry name" value="Porin_dom_sf"/>
</dbReference>
<feature type="domain" description="Porin" evidence="12">
    <location>
        <begin position="7"/>
        <end position="363"/>
    </location>
</feature>
<keyword evidence="3" id="KW-0813">Transport</keyword>
<dbReference type="PANTHER" id="PTHR34501">
    <property type="entry name" value="PROTEIN YDDL-RELATED"/>
    <property type="match status" value="1"/>
</dbReference>
<keyword evidence="6 11" id="KW-0732">Signal</keyword>
<comment type="subunit">
    <text evidence="2">Homotrimer.</text>
</comment>
<feature type="chain" id="PRO_5032849622" evidence="11">
    <location>
        <begin position="21"/>
        <end position="386"/>
    </location>
</feature>
<keyword evidence="4" id="KW-1134">Transmembrane beta strand</keyword>
<evidence type="ECO:0000256" key="1">
    <source>
        <dbReference type="ARBA" id="ARBA00004571"/>
    </source>
</evidence>
<evidence type="ECO:0000256" key="7">
    <source>
        <dbReference type="ARBA" id="ARBA00023065"/>
    </source>
</evidence>
<dbReference type="InterPro" id="IPR033900">
    <property type="entry name" value="Gram_neg_porin_domain"/>
</dbReference>
<keyword evidence="14" id="KW-1185">Reference proteome</keyword>
<dbReference type="GO" id="GO:0015288">
    <property type="term" value="F:porin activity"/>
    <property type="evidence" value="ECO:0007669"/>
    <property type="project" value="UniProtKB-KW"/>
</dbReference>
<proteinExistence type="predicted"/>
<name>A0A844M0A2_9GAMM</name>
<dbReference type="Gene3D" id="2.40.160.10">
    <property type="entry name" value="Porin"/>
    <property type="match status" value="1"/>
</dbReference>
<dbReference type="EMBL" id="WFKQ01000003">
    <property type="protein sequence ID" value="MUG32204.1"/>
    <property type="molecule type" value="Genomic_DNA"/>
</dbReference>
<dbReference type="InterPro" id="IPR050298">
    <property type="entry name" value="Gram-neg_bact_OMP"/>
</dbReference>
<evidence type="ECO:0000256" key="11">
    <source>
        <dbReference type="SAM" id="SignalP"/>
    </source>
</evidence>
<evidence type="ECO:0000256" key="8">
    <source>
        <dbReference type="ARBA" id="ARBA00023114"/>
    </source>
</evidence>
<dbReference type="Proteomes" id="UP000442109">
    <property type="component" value="Unassembled WGS sequence"/>
</dbReference>
<dbReference type="GO" id="GO:0006811">
    <property type="term" value="P:monoatomic ion transport"/>
    <property type="evidence" value="ECO:0007669"/>
    <property type="project" value="UniProtKB-KW"/>
</dbReference>
<dbReference type="GO" id="GO:0009279">
    <property type="term" value="C:cell outer membrane"/>
    <property type="evidence" value="ECO:0007669"/>
    <property type="project" value="UniProtKB-SubCell"/>
</dbReference>
<evidence type="ECO:0000256" key="3">
    <source>
        <dbReference type="ARBA" id="ARBA00022448"/>
    </source>
</evidence>
<evidence type="ECO:0000256" key="5">
    <source>
        <dbReference type="ARBA" id="ARBA00022692"/>
    </source>
</evidence>
<evidence type="ECO:0000256" key="6">
    <source>
        <dbReference type="ARBA" id="ARBA00022729"/>
    </source>
</evidence>
<evidence type="ECO:0000259" key="12">
    <source>
        <dbReference type="Pfam" id="PF13609"/>
    </source>
</evidence>
<organism evidence="13 14">
    <name type="scientific">Psychrobacter sanguinis</name>
    <dbReference type="NCBI Taxonomy" id="861445"/>
    <lineage>
        <taxon>Bacteria</taxon>
        <taxon>Pseudomonadati</taxon>
        <taxon>Pseudomonadota</taxon>
        <taxon>Gammaproteobacteria</taxon>
        <taxon>Moraxellales</taxon>
        <taxon>Moraxellaceae</taxon>
        <taxon>Psychrobacter</taxon>
    </lineage>
</organism>